<gene>
    <name evidence="1" type="ORF">CR513_27030</name>
</gene>
<dbReference type="AlphaFoldDB" id="A0A371GKH4"/>
<name>A0A371GKH4_MUCPR</name>
<reference evidence="1" key="1">
    <citation type="submission" date="2018-05" db="EMBL/GenBank/DDBJ databases">
        <title>Draft genome of Mucuna pruriens seed.</title>
        <authorList>
            <person name="Nnadi N.E."/>
            <person name="Vos R."/>
            <person name="Hasami M.H."/>
            <person name="Devisetty U.K."/>
            <person name="Aguiy J.C."/>
        </authorList>
    </citation>
    <scope>NUCLEOTIDE SEQUENCE [LARGE SCALE GENOMIC DNA]</scope>
    <source>
        <strain evidence="1">JCA_2017</strain>
    </source>
</reference>
<comment type="caution">
    <text evidence="1">The sequence shown here is derived from an EMBL/GenBank/DDBJ whole genome shotgun (WGS) entry which is preliminary data.</text>
</comment>
<dbReference type="Proteomes" id="UP000257109">
    <property type="component" value="Unassembled WGS sequence"/>
</dbReference>
<dbReference type="OrthoDB" id="999762at2759"/>
<evidence type="ECO:0000313" key="2">
    <source>
        <dbReference type="Proteomes" id="UP000257109"/>
    </source>
</evidence>
<dbReference type="EMBL" id="QJKJ01005216">
    <property type="protein sequence ID" value="RDX91044.1"/>
    <property type="molecule type" value="Genomic_DNA"/>
</dbReference>
<keyword evidence="2" id="KW-1185">Reference proteome</keyword>
<organism evidence="1 2">
    <name type="scientific">Mucuna pruriens</name>
    <name type="common">Velvet bean</name>
    <name type="synonym">Dolichos pruriens</name>
    <dbReference type="NCBI Taxonomy" id="157652"/>
    <lineage>
        <taxon>Eukaryota</taxon>
        <taxon>Viridiplantae</taxon>
        <taxon>Streptophyta</taxon>
        <taxon>Embryophyta</taxon>
        <taxon>Tracheophyta</taxon>
        <taxon>Spermatophyta</taxon>
        <taxon>Magnoliopsida</taxon>
        <taxon>eudicotyledons</taxon>
        <taxon>Gunneridae</taxon>
        <taxon>Pentapetalae</taxon>
        <taxon>rosids</taxon>
        <taxon>fabids</taxon>
        <taxon>Fabales</taxon>
        <taxon>Fabaceae</taxon>
        <taxon>Papilionoideae</taxon>
        <taxon>50 kb inversion clade</taxon>
        <taxon>NPAAA clade</taxon>
        <taxon>indigoferoid/millettioid clade</taxon>
        <taxon>Phaseoleae</taxon>
        <taxon>Mucuna</taxon>
    </lineage>
</organism>
<proteinExistence type="predicted"/>
<accession>A0A371GKH4</accession>
<sequence length="196" mass="21554">KLGTLDALDILIIWTTGLWTLLGSYGCTTDQHLGAKPTLKGPPYVIEKLGVPIRNNGLRKTMKFNHFLVEEIGHYTNIIYLMASCGVASNIGNSGSDSDFDPTNNVCCDFAVANSDSDFGNTQQFGIRGSVASRIIYKLVIVDNQRLENKIIELTSLIRQLAIGQHHISPLVRACRICASVEHPIDAYPILQEIEP</sequence>
<feature type="non-terminal residue" evidence="1">
    <location>
        <position position="1"/>
    </location>
</feature>
<feature type="non-terminal residue" evidence="1">
    <location>
        <position position="196"/>
    </location>
</feature>
<protein>
    <submittedName>
        <fullName evidence="1">Uncharacterized protein</fullName>
    </submittedName>
</protein>
<evidence type="ECO:0000313" key="1">
    <source>
        <dbReference type="EMBL" id="RDX91044.1"/>
    </source>
</evidence>